<dbReference type="PROSITE" id="PS50807">
    <property type="entry name" value="GCM"/>
    <property type="match status" value="1"/>
</dbReference>
<dbReference type="FunFam" id="3.30.70.3530:FF:000001">
    <property type="entry name" value="Chorion-specific transcription factor GCMb"/>
    <property type="match status" value="1"/>
</dbReference>
<dbReference type="GO" id="GO:0005634">
    <property type="term" value="C:nucleus"/>
    <property type="evidence" value="ECO:0007669"/>
    <property type="project" value="UniProtKB-SubCell"/>
</dbReference>
<evidence type="ECO:0000256" key="2">
    <source>
        <dbReference type="ARBA" id="ARBA00022473"/>
    </source>
</evidence>
<dbReference type="InterPro" id="IPR036115">
    <property type="entry name" value="GCM_dom_sf"/>
</dbReference>
<evidence type="ECO:0000256" key="4">
    <source>
        <dbReference type="ARBA" id="ARBA00023125"/>
    </source>
</evidence>
<dbReference type="PANTHER" id="PTHR12414:SF6">
    <property type="entry name" value="CHORION-SPECIFIC TRANSCRIPTION FACTOR GCMA"/>
    <property type="match status" value="1"/>
</dbReference>
<dbReference type="PANTHER" id="PTHR12414">
    <property type="entry name" value="GLIAL CELLS MISSING RELATED/GLIDE"/>
    <property type="match status" value="1"/>
</dbReference>
<proteinExistence type="predicted"/>
<keyword evidence="4" id="KW-0238">DNA-binding</keyword>
<feature type="region of interest" description="Disordered" evidence="7">
    <location>
        <begin position="209"/>
        <end position="228"/>
    </location>
</feature>
<evidence type="ECO:0000313" key="9">
    <source>
        <dbReference type="EMBL" id="HCZ74713.1"/>
    </source>
</evidence>
<dbReference type="Gene3D" id="2.20.25.670">
    <property type="entry name" value="GCM domain, large subdomain"/>
    <property type="match status" value="1"/>
</dbReference>
<keyword evidence="3" id="KW-0805">Transcription regulation</keyword>
<dbReference type="Gene3D" id="3.30.70.3530">
    <property type="entry name" value="GCM motif"/>
    <property type="match status" value="1"/>
</dbReference>
<dbReference type="InterPro" id="IPR039791">
    <property type="entry name" value="GCM"/>
</dbReference>
<evidence type="ECO:0000256" key="3">
    <source>
        <dbReference type="ARBA" id="ARBA00023015"/>
    </source>
</evidence>
<feature type="domain" description="GCM" evidence="8">
    <location>
        <begin position="49"/>
        <end position="204"/>
    </location>
</feature>
<keyword evidence="5" id="KW-0804">Transcription</keyword>
<accession>A0A480RER7</accession>
<protein>
    <submittedName>
        <fullName evidence="9 10">Chorion-specific transcription factor GCMa</fullName>
    </submittedName>
</protein>
<dbReference type="InterPro" id="IPR043021">
    <property type="entry name" value="GCM_small"/>
</dbReference>
<dbReference type="InterPro" id="IPR003902">
    <property type="entry name" value="Tscrpt_reg_GCM"/>
</dbReference>
<dbReference type="SUPFAM" id="SSF90073">
    <property type="entry name" value="GCM domain"/>
    <property type="match status" value="1"/>
</dbReference>
<dbReference type="GO" id="GO:0003677">
    <property type="term" value="F:DNA binding"/>
    <property type="evidence" value="ECO:0007669"/>
    <property type="project" value="UniProtKB-KW"/>
</dbReference>
<organism evidence="10">
    <name type="scientific">Sus scrofa</name>
    <name type="common">Pig</name>
    <dbReference type="NCBI Taxonomy" id="9823"/>
    <lineage>
        <taxon>Eukaryota</taxon>
        <taxon>Metazoa</taxon>
        <taxon>Chordata</taxon>
        <taxon>Craniata</taxon>
        <taxon>Vertebrata</taxon>
        <taxon>Euteleostomi</taxon>
        <taxon>Mammalia</taxon>
        <taxon>Eutheria</taxon>
        <taxon>Laurasiatheria</taxon>
        <taxon>Artiodactyla</taxon>
        <taxon>Suina</taxon>
        <taxon>Suidae</taxon>
        <taxon>Sus</taxon>
    </lineage>
</organism>
<sequence length="466" mass="52635">MWVHPAVTWPPAASRAFPVMKSSSVFAKRPHSKLWRAQTTFPHSGVFLLKLLKYSLCFDQNVKKTDWFQEWPDAYEKHIYSSEDRSAQRHLSSWAMRNTNNHNSRILKKSCLGVVVCGRDCLAPEGRKVYLRPAICDKARQKQQRKRCPNCDGPLKLIPCRGHGGFPVTNFWRHDGRFIFFQSKGEHDHPKPETKLEAEARRAVKKTHLAASSSKLKQGPEIKPLPGETPSWESLTRSFQEGIQLPSSYSGHLIGNTPQQKALNDCSSFSESYGLGGTTDPADPTPPLGAPQLYEKCSLSDGQISSNRDLLQLPVSGVFGYSDPQTWNDNMALERNPLNDNSCPNYPFALTSWPYDFSPPQNASEPFPQQIPMEPPAAKTSCPPLWPNQGGDLYEEKVPVDFNGYYPSTTCRSPQEEPFLLTYTSQPCHQYSLPGKSSKWNLDEEMRYLGLDHCNNEMLLNLCSLR</sequence>
<evidence type="ECO:0000256" key="5">
    <source>
        <dbReference type="ARBA" id="ARBA00023163"/>
    </source>
</evidence>
<comment type="subcellular location">
    <subcellularLocation>
        <location evidence="1">Nucleus</location>
    </subcellularLocation>
</comment>
<dbReference type="InterPro" id="IPR043020">
    <property type="entry name" value="GCM_large"/>
</dbReference>
<evidence type="ECO:0000259" key="8">
    <source>
        <dbReference type="PROSITE" id="PS50807"/>
    </source>
</evidence>
<dbReference type="GO" id="GO:0001228">
    <property type="term" value="F:DNA-binding transcription activator activity, RNA polymerase II-specific"/>
    <property type="evidence" value="ECO:0007669"/>
    <property type="project" value="InterPro"/>
</dbReference>
<dbReference type="EMBL" id="DQIR01019238">
    <property type="protein sequence ID" value="HCZ74713.1"/>
    <property type="molecule type" value="Transcribed_RNA"/>
</dbReference>
<keyword evidence="6" id="KW-0539">Nucleus</keyword>
<dbReference type="AlphaFoldDB" id="A0A480RER7"/>
<reference evidence="10" key="1">
    <citation type="journal article" date="2019" name="PeerJ">
        <title>Genes of the pig, Sus scrofa, reconstructed with EvidentialGene.</title>
        <authorList>
            <person name="Gilbert D.G."/>
        </authorList>
    </citation>
    <scope>NUCLEOTIDE SEQUENCE</scope>
</reference>
<dbReference type="EMBL" id="DQIR01177646">
    <property type="protein sequence ID" value="HDB33123.1"/>
    <property type="molecule type" value="Transcribed_RNA"/>
</dbReference>
<evidence type="ECO:0000256" key="7">
    <source>
        <dbReference type="SAM" id="MobiDB-lite"/>
    </source>
</evidence>
<dbReference type="Pfam" id="PF03615">
    <property type="entry name" value="GCM"/>
    <property type="match status" value="1"/>
</dbReference>
<evidence type="ECO:0000256" key="6">
    <source>
        <dbReference type="ARBA" id="ARBA00023242"/>
    </source>
</evidence>
<name>A0A480RER7_PIG</name>
<evidence type="ECO:0000256" key="1">
    <source>
        <dbReference type="ARBA" id="ARBA00004123"/>
    </source>
</evidence>
<keyword evidence="2" id="KW-0217">Developmental protein</keyword>
<evidence type="ECO:0000313" key="10">
    <source>
        <dbReference type="EMBL" id="HDB33123.1"/>
    </source>
</evidence>